<dbReference type="GO" id="GO:0016491">
    <property type="term" value="F:oxidoreductase activity"/>
    <property type="evidence" value="ECO:0007669"/>
    <property type="project" value="InterPro"/>
</dbReference>
<dbReference type="Gene3D" id="3.40.109.10">
    <property type="entry name" value="NADH Oxidase"/>
    <property type="match status" value="2"/>
</dbReference>
<dbReference type="SUPFAM" id="SSF55469">
    <property type="entry name" value="FMN-dependent nitroreductase-like"/>
    <property type="match status" value="2"/>
</dbReference>
<dbReference type="AlphaFoldDB" id="A0AB39U7L5"/>
<dbReference type="PANTHER" id="PTHR23026:SF123">
    <property type="entry name" value="NAD(P)H NITROREDUCTASE RV3131-RELATED"/>
    <property type="match status" value="1"/>
</dbReference>
<organism evidence="2">
    <name type="scientific">Bifidobacterium aquikefiricola</name>
    <dbReference type="NCBI Taxonomy" id="3059038"/>
    <lineage>
        <taxon>Bacteria</taxon>
        <taxon>Bacillati</taxon>
        <taxon>Actinomycetota</taxon>
        <taxon>Actinomycetes</taxon>
        <taxon>Bifidobacteriales</taxon>
        <taxon>Bifidobacteriaceae</taxon>
        <taxon>Bifidobacterium</taxon>
    </lineage>
</organism>
<dbReference type="RefSeq" id="WP_369344417.1">
    <property type="nucleotide sequence ID" value="NZ_CP129674.1"/>
</dbReference>
<feature type="region of interest" description="Disordered" evidence="1">
    <location>
        <begin position="45"/>
        <end position="67"/>
    </location>
</feature>
<name>A0AB39U7L5_9BIFI</name>
<evidence type="ECO:0008006" key="3">
    <source>
        <dbReference type="Google" id="ProtNLM"/>
    </source>
</evidence>
<evidence type="ECO:0000256" key="1">
    <source>
        <dbReference type="SAM" id="MobiDB-lite"/>
    </source>
</evidence>
<dbReference type="NCBIfam" id="NF047509">
    <property type="entry name" value="Rv3131_FMN_oxido"/>
    <property type="match status" value="1"/>
</dbReference>
<dbReference type="InterPro" id="IPR050627">
    <property type="entry name" value="Nitroreductase/BluB"/>
</dbReference>
<accession>A0AB39U7L5</accession>
<reference evidence="2" key="1">
    <citation type="submission" date="2023-07" db="EMBL/GenBank/DDBJ databases">
        <title>Bifidobacterium aquikefiriaerophilum sp. nov. and Bifidobacterium eccum sp. nov., isolated from water kefir.</title>
        <authorList>
            <person name="Breselge S."/>
            <person name="Bellassi P."/>
            <person name="Barcenilla C."/>
            <person name="Alvarez-Ordonez A."/>
            <person name="Morelli L."/>
            <person name="Cotter P.D."/>
        </authorList>
    </citation>
    <scope>NUCLEOTIDE SEQUENCE</scope>
    <source>
        <strain evidence="2">WK041_4_12</strain>
    </source>
</reference>
<proteinExistence type="predicted"/>
<protein>
    <recommendedName>
        <fullName evidence="3">Nitroreductase</fullName>
    </recommendedName>
</protein>
<dbReference type="KEGG" id="baqk:QN215_01675"/>
<sequence length="387" mass="43041">MDWVFPAAQRRATAEYAKVNESNVEVDIEFTQTVNKGMAEDTMDATNTSADANTGTDTSTSTSTSTGIQRQHMLQFIRCATQAPSGHNTQPWKFRIHDGHTIDIVPDFAKTLPVVDTNNRELYISLGCALENLCIAAGHEGYGYDIVSQGKQGITIHLAKGTSENEDGLFTQIKARQTNRGVYSGRTMDDETLLALDQVRVQPDTRMYVAKIGERFADTLTQYIVQGNDMQMNDDDFKNELISWMRFTKGEVERMRDGLAHDVMGFPAIPRAVGRLIVGGFLKPRKQNESDLAKIRSSSHLVLLTTKHNTVSEWIDLGRTLESLLLTATKFNLAHAYLNPPCEIAALADGMRTALPIHEEYPSLIVRLGYADPMPCSPRQSVEKVIE</sequence>
<dbReference type="PANTHER" id="PTHR23026">
    <property type="entry name" value="NADPH NITROREDUCTASE"/>
    <property type="match status" value="1"/>
</dbReference>
<evidence type="ECO:0000313" key="2">
    <source>
        <dbReference type="EMBL" id="XDS44870.1"/>
    </source>
</evidence>
<dbReference type="EMBL" id="CP129674">
    <property type="protein sequence ID" value="XDS44870.1"/>
    <property type="molecule type" value="Genomic_DNA"/>
</dbReference>
<gene>
    <name evidence="2" type="ORF">QN215_01675</name>
</gene>
<dbReference type="InterPro" id="IPR000415">
    <property type="entry name" value="Nitroreductase-like"/>
</dbReference>